<evidence type="ECO:0000313" key="5">
    <source>
        <dbReference type="Proteomes" id="UP000013827"/>
    </source>
</evidence>
<protein>
    <recommendedName>
        <fullName evidence="3">EGF-like domain-containing protein</fullName>
    </recommendedName>
</protein>
<dbReference type="RefSeq" id="XP_005761952.1">
    <property type="nucleotide sequence ID" value="XM_005761895.1"/>
</dbReference>
<feature type="disulfide bond" evidence="2">
    <location>
        <begin position="26"/>
        <end position="35"/>
    </location>
</feature>
<dbReference type="PROSITE" id="PS50026">
    <property type="entry name" value="EGF_3"/>
    <property type="match status" value="2"/>
</dbReference>
<feature type="disulfide bond" evidence="2">
    <location>
        <begin position="298"/>
        <end position="307"/>
    </location>
</feature>
<feature type="domain" description="EGF-like" evidence="3">
    <location>
        <begin position="3"/>
        <end position="36"/>
    </location>
</feature>
<dbReference type="InterPro" id="IPR040911">
    <property type="entry name" value="Exostosin_GT47"/>
</dbReference>
<evidence type="ECO:0000256" key="2">
    <source>
        <dbReference type="PROSITE-ProRule" id="PRU00076"/>
    </source>
</evidence>
<dbReference type="PaxDb" id="2903-EOD09523"/>
<keyword evidence="2" id="KW-0245">EGF-like domain</keyword>
<comment type="caution">
    <text evidence="2">Lacks conserved residue(s) required for the propagation of feature annotation.</text>
</comment>
<dbReference type="STRING" id="2903.R1BIB7"/>
<dbReference type="OMA" id="CWVPPGQ"/>
<accession>A0A0D3IE38</accession>
<feature type="disulfide bond" evidence="2">
    <location>
        <begin position="280"/>
        <end position="290"/>
    </location>
</feature>
<dbReference type="GeneID" id="17255659"/>
<dbReference type="AlphaFoldDB" id="A0A0D3IE38"/>
<dbReference type="HOGENOM" id="CLU_359992_0_0_1"/>
<dbReference type="Pfam" id="PF03016">
    <property type="entry name" value="Exostosin_GT47"/>
    <property type="match status" value="1"/>
</dbReference>
<name>A0A0D3IE38_EMIH1</name>
<dbReference type="PROSITE" id="PS01186">
    <property type="entry name" value="EGF_2"/>
    <property type="match status" value="1"/>
</dbReference>
<dbReference type="Gene3D" id="2.10.25.10">
    <property type="entry name" value="Laminin"/>
    <property type="match status" value="1"/>
</dbReference>
<dbReference type="EnsemblProtists" id="EOD09523">
    <property type="protein sequence ID" value="EOD09523"/>
    <property type="gene ID" value="EMIHUDRAFT_197999"/>
</dbReference>
<evidence type="ECO:0000259" key="3">
    <source>
        <dbReference type="PROSITE" id="PS50026"/>
    </source>
</evidence>
<dbReference type="PANTHER" id="PTHR11062">
    <property type="entry name" value="EXOSTOSIN HEPARAN SULFATE GLYCOSYLTRANSFERASE -RELATED"/>
    <property type="match status" value="1"/>
</dbReference>
<dbReference type="KEGG" id="ehx:EMIHUDRAFT_197999"/>
<reference evidence="4" key="2">
    <citation type="submission" date="2024-10" db="UniProtKB">
        <authorList>
            <consortium name="EnsemblProtists"/>
        </authorList>
    </citation>
    <scope>IDENTIFICATION</scope>
</reference>
<dbReference type="PANTHER" id="PTHR11062:SF281">
    <property type="entry name" value="EXOSTOSIN-LIKE 2"/>
    <property type="match status" value="1"/>
</dbReference>
<keyword evidence="5" id="KW-1185">Reference proteome</keyword>
<feature type="domain" description="EGF-like" evidence="3">
    <location>
        <begin position="276"/>
        <end position="308"/>
    </location>
</feature>
<reference evidence="5" key="1">
    <citation type="journal article" date="2013" name="Nature">
        <title>Pan genome of the phytoplankton Emiliania underpins its global distribution.</title>
        <authorList>
            <person name="Read B.A."/>
            <person name="Kegel J."/>
            <person name="Klute M.J."/>
            <person name="Kuo A."/>
            <person name="Lefebvre S.C."/>
            <person name="Maumus F."/>
            <person name="Mayer C."/>
            <person name="Miller J."/>
            <person name="Monier A."/>
            <person name="Salamov A."/>
            <person name="Young J."/>
            <person name="Aguilar M."/>
            <person name="Claverie J.M."/>
            <person name="Frickenhaus S."/>
            <person name="Gonzalez K."/>
            <person name="Herman E.K."/>
            <person name="Lin Y.C."/>
            <person name="Napier J."/>
            <person name="Ogata H."/>
            <person name="Sarno A.F."/>
            <person name="Shmutz J."/>
            <person name="Schroeder D."/>
            <person name="de Vargas C."/>
            <person name="Verret F."/>
            <person name="von Dassow P."/>
            <person name="Valentin K."/>
            <person name="Van de Peer Y."/>
            <person name="Wheeler G."/>
            <person name="Dacks J.B."/>
            <person name="Delwiche C.F."/>
            <person name="Dyhrman S.T."/>
            <person name="Glockner G."/>
            <person name="John U."/>
            <person name="Richards T."/>
            <person name="Worden A.Z."/>
            <person name="Zhang X."/>
            <person name="Grigoriev I.V."/>
            <person name="Allen A.E."/>
            <person name="Bidle K."/>
            <person name="Borodovsky M."/>
            <person name="Bowler C."/>
            <person name="Brownlee C."/>
            <person name="Cock J.M."/>
            <person name="Elias M."/>
            <person name="Gladyshev V.N."/>
            <person name="Groth M."/>
            <person name="Guda C."/>
            <person name="Hadaegh A."/>
            <person name="Iglesias-Rodriguez M.D."/>
            <person name="Jenkins J."/>
            <person name="Jones B.M."/>
            <person name="Lawson T."/>
            <person name="Leese F."/>
            <person name="Lindquist E."/>
            <person name="Lobanov A."/>
            <person name="Lomsadze A."/>
            <person name="Malik S.B."/>
            <person name="Marsh M.E."/>
            <person name="Mackinder L."/>
            <person name="Mock T."/>
            <person name="Mueller-Roeber B."/>
            <person name="Pagarete A."/>
            <person name="Parker M."/>
            <person name="Probert I."/>
            <person name="Quesneville H."/>
            <person name="Raines C."/>
            <person name="Rensing S.A."/>
            <person name="Riano-Pachon D.M."/>
            <person name="Richier S."/>
            <person name="Rokitta S."/>
            <person name="Shiraiwa Y."/>
            <person name="Soanes D.M."/>
            <person name="van der Giezen M."/>
            <person name="Wahlund T.M."/>
            <person name="Williams B."/>
            <person name="Wilson W."/>
            <person name="Wolfe G."/>
            <person name="Wurch L.L."/>
        </authorList>
    </citation>
    <scope>NUCLEOTIDE SEQUENCE</scope>
</reference>
<proteinExistence type="inferred from homology"/>
<evidence type="ECO:0000256" key="1">
    <source>
        <dbReference type="ARBA" id="ARBA00010271"/>
    </source>
</evidence>
<dbReference type="PROSITE" id="PS00022">
    <property type="entry name" value="EGF_1"/>
    <property type="match status" value="2"/>
</dbReference>
<dbReference type="InterPro" id="IPR004263">
    <property type="entry name" value="Exostosin"/>
</dbReference>
<organism evidence="4 5">
    <name type="scientific">Emiliania huxleyi (strain CCMP1516)</name>
    <dbReference type="NCBI Taxonomy" id="280463"/>
    <lineage>
        <taxon>Eukaryota</taxon>
        <taxon>Haptista</taxon>
        <taxon>Haptophyta</taxon>
        <taxon>Prymnesiophyceae</taxon>
        <taxon>Isochrysidales</taxon>
        <taxon>Noelaerhabdaceae</taxon>
        <taxon>Emiliania</taxon>
    </lineage>
</organism>
<dbReference type="InterPro" id="IPR000742">
    <property type="entry name" value="EGF"/>
</dbReference>
<dbReference type="Proteomes" id="UP000013827">
    <property type="component" value="Unassembled WGS sequence"/>
</dbReference>
<dbReference type="GO" id="GO:0016757">
    <property type="term" value="F:glycosyltransferase activity"/>
    <property type="evidence" value="ECO:0007669"/>
    <property type="project" value="InterPro"/>
</dbReference>
<keyword evidence="2" id="KW-1015">Disulfide bond</keyword>
<comment type="similarity">
    <text evidence="1">Belongs to the glycosyltransferase 47 family.</text>
</comment>
<sequence>MPTAKSCANGCERHGTCNLLTGRCDCPLTRTGVACEQLTLPACAIDGEPLHPTFITNGWIKRLQRNTGWLAPLTCACLEQMVAMRHLLFFEDPYRGSALVEAVCALLPASGDGDQSVGALLAAPREANWTRVGIRLLANSPICTATQQPPVGGSWFGVVHGNLPLKMAHAAQRTPCSAAGAPAQWLAAAQRSQKAGTSRRKTIPEPPQADQLLPLSECPQRCGLRGVCVRRPSAVAGAHKRSHALCECLAPARRSGGGSCMMPRLPLPAAGPRRSYEEQCPGRCNGRGACDGEGFCRCEPGWWGLDCAITMSGGGPPSIELSDREKRRAAAGAAGQARGAHRLPVSVYVYDLPPLLRAGETSFESWFDFELSLQMLRHPLRAADPAAADFFWLMGPSSGAQLVDKLHWARQMYPAWNASVSRGEARHLAMLLSERGPGDLTHNGLADARTPRGEVAERCVNCFHVGKDIVLPFTPSTIDVPSCEDLRNWSVWSPTRGSRSTGDADRSAGREHLFFFGGRIHPSLEHARFLSYYDGPGSPHVRADILRLKGEPGFFIHNSFLPPPRMRKALGTKAKPAPRVSHLEMERHASFCWVPPGQRYGDARRHVPSSFLGCVPVFTMPESGGRTYDELIRWDDVSLDGLGCVWRRLWFSSIYGACLGEDPAEDAFDALLQVLARRARRWRVPPPGALPVAAPQRDYAAPFGNFELPGTK</sequence>
<evidence type="ECO:0000313" key="4">
    <source>
        <dbReference type="EnsemblProtists" id="EOD09523"/>
    </source>
</evidence>
<feature type="disulfide bond" evidence="2">
    <location>
        <begin position="7"/>
        <end position="17"/>
    </location>
</feature>